<dbReference type="RefSeq" id="WP_100314027.1">
    <property type="nucleotide sequence ID" value="NZ_PGFG01000001.1"/>
</dbReference>
<accession>A0A2M9CU18</accession>
<sequence>MENRFPVLYDHYPHEWERMLEYQMELNSWARRAYFSYWLKRLQLCMPDEVEQLIPLIRRILHLAGEQPEQHLHAVYVDEAGQLVRSWLMSREAFHLLISRLPVQNPRAARVVLHWIRYA</sequence>
<evidence type="ECO:0000313" key="1">
    <source>
        <dbReference type="EMBL" id="PJJ75416.1"/>
    </source>
</evidence>
<keyword evidence="2" id="KW-1185">Reference proteome</keyword>
<evidence type="ECO:0000313" key="2">
    <source>
        <dbReference type="Proteomes" id="UP000230000"/>
    </source>
</evidence>
<comment type="caution">
    <text evidence="1">The sequence shown here is derived from an EMBL/GenBank/DDBJ whole genome shotgun (WGS) entry which is preliminary data.</text>
</comment>
<reference evidence="1 2" key="1">
    <citation type="submission" date="2017-11" db="EMBL/GenBank/DDBJ databases">
        <title>Genomic Encyclopedia of Archaeal and Bacterial Type Strains, Phase II (KMG-II): From Individual Species to Whole Genera.</title>
        <authorList>
            <person name="Goeker M."/>
        </authorList>
    </citation>
    <scope>NUCLEOTIDE SEQUENCE [LARGE SCALE GENOMIC DNA]</scope>
    <source>
        <strain evidence="1 2">DSM 27268</strain>
    </source>
</reference>
<dbReference type="OrthoDB" id="9848380at2"/>
<dbReference type="AlphaFoldDB" id="A0A2M9CU18"/>
<protein>
    <submittedName>
        <fullName evidence="1">Uncharacterized protein</fullName>
    </submittedName>
</protein>
<proteinExistence type="predicted"/>
<gene>
    <name evidence="1" type="ORF">BXY57_0992</name>
</gene>
<dbReference type="Proteomes" id="UP000230000">
    <property type="component" value="Unassembled WGS sequence"/>
</dbReference>
<dbReference type="EMBL" id="PGFG01000001">
    <property type="protein sequence ID" value="PJJ75416.1"/>
    <property type="molecule type" value="Genomic_DNA"/>
</dbReference>
<organism evidence="1 2">
    <name type="scientific">Thermoflavifilum aggregans</name>
    <dbReference type="NCBI Taxonomy" id="454188"/>
    <lineage>
        <taxon>Bacteria</taxon>
        <taxon>Pseudomonadati</taxon>
        <taxon>Bacteroidota</taxon>
        <taxon>Chitinophagia</taxon>
        <taxon>Chitinophagales</taxon>
        <taxon>Chitinophagaceae</taxon>
        <taxon>Thermoflavifilum</taxon>
    </lineage>
</organism>
<name>A0A2M9CU18_9BACT</name>